<accession>A0ABU7E8W5</accession>
<dbReference type="InterPro" id="IPR037197">
    <property type="entry name" value="WWE_dom_sf"/>
</dbReference>
<feature type="compositionally biased region" description="Polar residues" evidence="12">
    <location>
        <begin position="386"/>
        <end position="407"/>
    </location>
</feature>
<evidence type="ECO:0000256" key="11">
    <source>
        <dbReference type="PROSITE-ProRule" id="PRU00723"/>
    </source>
</evidence>
<feature type="compositionally biased region" description="Low complexity" evidence="12">
    <location>
        <begin position="941"/>
        <end position="951"/>
    </location>
</feature>
<comment type="subcellular location">
    <subcellularLocation>
        <location evidence="2">Cytoplasm</location>
    </subcellularLocation>
    <subcellularLocation>
        <location evidence="1">Nucleus</location>
    </subcellularLocation>
</comment>
<sequence length="962" mass="107992">MEAEILKFICANHGAVDAEDLMCNLFPGESTTEVVSNQNKFVLWSSNGQQRVVARTSLKLCRKKDCPEGPCRGLHLCKNFLFSGSCQFLLRRGCSFSHDLNSDYNQKLLIEHELEGLSRAELCTLLLQSDHTMLPSICHDYNNGEGVFGRCTSGVACERLHICEKFLTQNCSCSRVHDFLAFQPKTKLDGKMLPNDIKLSLKSVYANREALRISSRGGASRGRRGNHSSNDRPHLGERRGYRGRGRGGNRGNRGPRGSRGNRGNFRHQPTPTSSDIQGDLEGWDLCSEDGSSYSLERDYNFSSSDISADGYDIDAKSDSGLIVEQRQWIRERGGNRGFRAPRGHRGNGGDRGNGCNLQQQLRSTLFGDIWSEFDGLNLCYERRPSQSESGQGDLNLSNSDDTDTSVNKSRKRRSSRTSADKGRGGNQQGFQRAAGVDDICAAAGREEGNGGDEQKRGQRNKPVKDKTEICMYFIKGYCKHDDKCFKAHDKMPYRWQVQEGDQWNALRDNETIEKEYSDPGNTYSSSSPPVHFDTMTRGGNKVRRLSTVNSLVEPNFIHTTEWLWYWQDEFGKWNRYGSDSTGRKSADINSATLEQKFLDNENDVVEFSAGSQSYSLSFQDMIQTNKRYSTKRLVSRRPQFVSAADVRTKKVRRPPANSSPVPNNWDKTQIPLTGFSKVALPRASDEFKRLEVLFFSTLRGFNIVKIERIQNKALWEVFQWQKNQMKNNNNGCEVEEKQLFHGTDSKHVDAICLNNFDWRICGVNGTAYGKGSYFARDAKYSHSYTGDSDVKTMFITRVLVGSYTEGKSSYVRPPSKDSGDINFYDSCVDNIANPSIFVVFEKHQIYPEYLLQYKTTQLAVNKPSTSMSVQQPKPVPSFKPPVYQPSTASYQPSSSYLSGTASYQPSSSYLSGTASYQPSSSSYLSSTTSSLYQNRPVYQPSHSSSSSSSKPNTKKSDSCVIA</sequence>
<dbReference type="Pfam" id="PF25261">
    <property type="entry name" value="zf-CCCH_PARP12"/>
    <property type="match status" value="1"/>
</dbReference>
<feature type="domain" description="C3H1-type" evidence="13">
    <location>
        <begin position="464"/>
        <end position="491"/>
    </location>
</feature>
<dbReference type="InterPro" id="IPR000571">
    <property type="entry name" value="Znf_CCCH"/>
</dbReference>
<evidence type="ECO:0000256" key="9">
    <source>
        <dbReference type="ARBA" id="ARBA00023242"/>
    </source>
</evidence>
<dbReference type="InterPro" id="IPR057602">
    <property type="entry name" value="Zfn-CCCH_PARP12"/>
</dbReference>
<dbReference type="Gene3D" id="3.30.720.50">
    <property type="match status" value="1"/>
</dbReference>
<feature type="domain" description="C3H1-type" evidence="13">
    <location>
        <begin position="76"/>
        <end position="101"/>
    </location>
</feature>
<keyword evidence="8 11" id="KW-0862">Zinc</keyword>
<keyword evidence="9" id="KW-0539">Nucleus</keyword>
<evidence type="ECO:0000256" key="4">
    <source>
        <dbReference type="ARBA" id="ARBA00022553"/>
    </source>
</evidence>
<feature type="compositionally biased region" description="Pro residues" evidence="12">
    <location>
        <begin position="873"/>
        <end position="883"/>
    </location>
</feature>
<dbReference type="PROSITE" id="PS50918">
    <property type="entry name" value="WWE"/>
    <property type="match status" value="1"/>
</dbReference>
<gene>
    <name evidence="16" type="ORF">CHARACLAT_011144</name>
</gene>
<keyword evidence="5 11" id="KW-0479">Metal-binding</keyword>
<feature type="zinc finger region" description="C3H1-type" evidence="11">
    <location>
        <begin position="76"/>
        <end position="101"/>
    </location>
</feature>
<dbReference type="InterPro" id="IPR051712">
    <property type="entry name" value="ARTD-AVP"/>
</dbReference>
<evidence type="ECO:0000256" key="8">
    <source>
        <dbReference type="ARBA" id="ARBA00022833"/>
    </source>
</evidence>
<dbReference type="PROSITE" id="PS51059">
    <property type="entry name" value="PARP_CATALYTIC"/>
    <property type="match status" value="1"/>
</dbReference>
<dbReference type="Gene3D" id="3.90.228.10">
    <property type="match status" value="1"/>
</dbReference>
<dbReference type="Gene3D" id="4.10.1000.10">
    <property type="entry name" value="Zinc finger, CCCH-type"/>
    <property type="match status" value="1"/>
</dbReference>
<evidence type="ECO:0000256" key="10">
    <source>
        <dbReference type="ARBA" id="ARBA00024347"/>
    </source>
</evidence>
<dbReference type="SUPFAM" id="SSF56399">
    <property type="entry name" value="ADP-ribosylation"/>
    <property type="match status" value="1"/>
</dbReference>
<dbReference type="Pfam" id="PF02825">
    <property type="entry name" value="WWE"/>
    <property type="match status" value="1"/>
</dbReference>
<dbReference type="Pfam" id="PF23466">
    <property type="entry name" value="WWE_4"/>
    <property type="match status" value="1"/>
</dbReference>
<keyword evidence="6" id="KW-0677">Repeat</keyword>
<evidence type="ECO:0000259" key="15">
    <source>
        <dbReference type="PROSITE" id="PS51059"/>
    </source>
</evidence>
<reference evidence="16 17" key="1">
    <citation type="submission" date="2021-06" db="EMBL/GenBank/DDBJ databases">
        <authorList>
            <person name="Palmer J.M."/>
        </authorList>
    </citation>
    <scope>NUCLEOTIDE SEQUENCE [LARGE SCALE GENOMIC DNA]</scope>
    <source>
        <strain evidence="16 17">CL_MEX2019</strain>
        <tissue evidence="16">Muscle</tissue>
    </source>
</reference>
<evidence type="ECO:0000313" key="17">
    <source>
        <dbReference type="Proteomes" id="UP001352852"/>
    </source>
</evidence>
<dbReference type="PROSITE" id="PS50103">
    <property type="entry name" value="ZF_C3H1"/>
    <property type="match status" value="2"/>
</dbReference>
<feature type="region of interest" description="Disordered" evidence="12">
    <location>
        <begin position="901"/>
        <end position="962"/>
    </location>
</feature>
<feature type="compositionally biased region" description="Basic and acidic residues" evidence="12">
    <location>
        <begin position="444"/>
        <end position="462"/>
    </location>
</feature>
<keyword evidence="3" id="KW-0963">Cytoplasm</keyword>
<feature type="region of interest" description="Disordered" evidence="12">
    <location>
        <begin position="215"/>
        <end position="281"/>
    </location>
</feature>
<dbReference type="Pfam" id="PF00644">
    <property type="entry name" value="PARP"/>
    <property type="match status" value="1"/>
</dbReference>
<feature type="domain" description="WWE" evidence="14">
    <location>
        <begin position="550"/>
        <end position="636"/>
    </location>
</feature>
<dbReference type="SMART" id="SM00356">
    <property type="entry name" value="ZnF_C3H1"/>
    <property type="match status" value="2"/>
</dbReference>
<dbReference type="InterPro" id="IPR012317">
    <property type="entry name" value="Poly(ADP-ribose)pol_cat_dom"/>
</dbReference>
<evidence type="ECO:0000313" key="16">
    <source>
        <dbReference type="EMBL" id="MED6283654.1"/>
    </source>
</evidence>
<feature type="region of interest" description="Disordered" evidence="12">
    <location>
        <begin position="864"/>
        <end position="884"/>
    </location>
</feature>
<dbReference type="SUPFAM" id="SSF117839">
    <property type="entry name" value="WWE domain"/>
    <property type="match status" value="1"/>
</dbReference>
<evidence type="ECO:0000256" key="12">
    <source>
        <dbReference type="SAM" id="MobiDB-lite"/>
    </source>
</evidence>
<evidence type="ECO:0000259" key="13">
    <source>
        <dbReference type="PROSITE" id="PS50103"/>
    </source>
</evidence>
<feature type="region of interest" description="Disordered" evidence="12">
    <location>
        <begin position="384"/>
        <end position="434"/>
    </location>
</feature>
<dbReference type="EMBL" id="JAHUTJ010049915">
    <property type="protein sequence ID" value="MED6283654.1"/>
    <property type="molecule type" value="Genomic_DNA"/>
</dbReference>
<feature type="compositionally biased region" description="Low complexity" evidence="12">
    <location>
        <begin position="919"/>
        <end position="932"/>
    </location>
</feature>
<dbReference type="PANTHER" id="PTHR45740">
    <property type="entry name" value="POLY [ADP-RIBOSE] POLYMERASE"/>
    <property type="match status" value="1"/>
</dbReference>
<protein>
    <submittedName>
        <fullName evidence="16">Uncharacterized protein</fullName>
    </submittedName>
</protein>
<evidence type="ECO:0000256" key="2">
    <source>
        <dbReference type="ARBA" id="ARBA00004496"/>
    </source>
</evidence>
<evidence type="ECO:0000256" key="5">
    <source>
        <dbReference type="ARBA" id="ARBA00022723"/>
    </source>
</evidence>
<feature type="zinc finger region" description="C3H1-type" evidence="11">
    <location>
        <begin position="464"/>
        <end position="491"/>
    </location>
</feature>
<comment type="caution">
    <text evidence="16">The sequence shown here is derived from an EMBL/GenBank/DDBJ whole genome shotgun (WGS) entry which is preliminary data.</text>
</comment>
<evidence type="ECO:0000259" key="14">
    <source>
        <dbReference type="PROSITE" id="PS50918"/>
    </source>
</evidence>
<evidence type="ECO:0000256" key="1">
    <source>
        <dbReference type="ARBA" id="ARBA00004123"/>
    </source>
</evidence>
<name>A0ABU7E8W5_9TELE</name>
<feature type="compositionally biased region" description="Basic and acidic residues" evidence="12">
    <location>
        <begin position="229"/>
        <end position="240"/>
    </location>
</feature>
<dbReference type="PANTHER" id="PTHR45740:SF15">
    <property type="entry name" value="ZINC FINGER CCCH TYPE DOMAIN CONTAINING 1-LIKE"/>
    <property type="match status" value="1"/>
</dbReference>
<keyword evidence="7 11" id="KW-0863">Zinc-finger</keyword>
<feature type="region of interest" description="Disordered" evidence="12">
    <location>
        <begin position="443"/>
        <end position="462"/>
    </location>
</feature>
<feature type="compositionally biased region" description="Polar residues" evidence="12">
    <location>
        <begin position="901"/>
        <end position="918"/>
    </location>
</feature>
<evidence type="ECO:0000256" key="6">
    <source>
        <dbReference type="ARBA" id="ARBA00022737"/>
    </source>
</evidence>
<organism evidence="16 17">
    <name type="scientific">Characodon lateralis</name>
    <dbReference type="NCBI Taxonomy" id="208331"/>
    <lineage>
        <taxon>Eukaryota</taxon>
        <taxon>Metazoa</taxon>
        <taxon>Chordata</taxon>
        <taxon>Craniata</taxon>
        <taxon>Vertebrata</taxon>
        <taxon>Euteleostomi</taxon>
        <taxon>Actinopterygii</taxon>
        <taxon>Neopterygii</taxon>
        <taxon>Teleostei</taxon>
        <taxon>Neoteleostei</taxon>
        <taxon>Acanthomorphata</taxon>
        <taxon>Ovalentaria</taxon>
        <taxon>Atherinomorphae</taxon>
        <taxon>Cyprinodontiformes</taxon>
        <taxon>Goodeidae</taxon>
        <taxon>Characodon</taxon>
    </lineage>
</organism>
<keyword evidence="17" id="KW-1185">Reference proteome</keyword>
<evidence type="ECO:0000256" key="7">
    <source>
        <dbReference type="ARBA" id="ARBA00022771"/>
    </source>
</evidence>
<dbReference type="InterPro" id="IPR004170">
    <property type="entry name" value="WWE_dom"/>
</dbReference>
<comment type="similarity">
    <text evidence="10">Belongs to the ARTD/PARP family.</text>
</comment>
<feature type="region of interest" description="Disordered" evidence="12">
    <location>
        <begin position="332"/>
        <end position="356"/>
    </location>
</feature>
<keyword evidence="4" id="KW-0597">Phosphoprotein</keyword>
<feature type="compositionally biased region" description="Polar residues" evidence="12">
    <location>
        <begin position="267"/>
        <end position="276"/>
    </location>
</feature>
<proteinExistence type="inferred from homology"/>
<dbReference type="CDD" id="cd01439">
    <property type="entry name" value="TCCD_inducible_PARP_like"/>
    <property type="match status" value="1"/>
</dbReference>
<feature type="domain" description="PARP catalytic" evidence="15">
    <location>
        <begin position="659"/>
        <end position="874"/>
    </location>
</feature>
<evidence type="ECO:0000256" key="3">
    <source>
        <dbReference type="ARBA" id="ARBA00022490"/>
    </source>
</evidence>
<dbReference type="Proteomes" id="UP001352852">
    <property type="component" value="Unassembled WGS sequence"/>
</dbReference>